<reference evidence="8 9" key="2">
    <citation type="submission" date="2017-09" db="EMBL/GenBank/DDBJ databases">
        <title>The genome of whitefly Bemisia tabaci, a global crop pest, provides novel insights into virus transmission, host adaptation and insecticide resistance.</title>
        <authorList>
            <person name="Kaur N."/>
            <person name="Kliot A."/>
            <person name="Pinheiro P.V."/>
            <person name="Luan J."/>
            <person name="Zheng Y."/>
            <person name="Liu W."/>
            <person name="Sun H."/>
            <person name="Yang X."/>
            <person name="Xu Y."/>
            <person name="Luo Y."/>
            <person name="Kruse A."/>
            <person name="Fisher T.W."/>
            <person name="Nelson D.R."/>
            <person name="Elimelech M."/>
            <person name="MacCoss M."/>
            <person name="Johnson R."/>
            <person name="Cohen E."/>
            <person name="Hunter W.B."/>
            <person name="Brown J.K."/>
            <person name="Jander G."/>
            <person name="Cilia M."/>
            <person name="Douglas A.E."/>
            <person name="Ghanim M."/>
            <person name="Simmons A.M."/>
            <person name="Wintermantel W.M."/>
            <person name="Ling K.-S."/>
            <person name="Fei Z."/>
        </authorList>
    </citation>
    <scope>NUCLEOTIDE SEQUENCE [LARGE SCALE GENOMIC DNA]</scope>
    <source>
        <strain evidence="8 9">MEAM1</strain>
    </source>
</reference>
<comment type="caution">
    <text evidence="7">Lacks conserved residue(s) required for the propagation of feature annotation.</text>
</comment>
<dbReference type="AlphaFoldDB" id="A0A249DZV7"/>
<keyword evidence="3 7" id="KW-1003">Cell membrane</keyword>
<comment type="similarity">
    <text evidence="2 7">Belongs to the UPF0266 family.</text>
</comment>
<dbReference type="EMBL" id="CP016303">
    <property type="protein sequence ID" value="ASX26312.1"/>
    <property type="molecule type" value="Genomic_DNA"/>
</dbReference>
<keyword evidence="6 7" id="KW-0472">Membrane</keyword>
<dbReference type="NCBIfam" id="NF002791">
    <property type="entry name" value="PRK02913.1"/>
    <property type="match status" value="1"/>
</dbReference>
<protein>
    <recommendedName>
        <fullName evidence="7">UPF0266 membrane protein BA171_04310</fullName>
    </recommendedName>
</protein>
<evidence type="ECO:0000256" key="4">
    <source>
        <dbReference type="ARBA" id="ARBA00022692"/>
    </source>
</evidence>
<dbReference type="HAMAP" id="MF_01071">
    <property type="entry name" value="UPF0266"/>
    <property type="match status" value="1"/>
</dbReference>
<dbReference type="Proteomes" id="UP000216438">
    <property type="component" value="Chromosome"/>
</dbReference>
<evidence type="ECO:0000256" key="7">
    <source>
        <dbReference type="HAMAP-Rule" id="MF_01071"/>
    </source>
</evidence>
<gene>
    <name evidence="8" type="ORF">BA171_04310</name>
</gene>
<evidence type="ECO:0000256" key="3">
    <source>
        <dbReference type="ARBA" id="ARBA00022475"/>
    </source>
</evidence>
<evidence type="ECO:0000256" key="2">
    <source>
        <dbReference type="ARBA" id="ARBA00009962"/>
    </source>
</evidence>
<evidence type="ECO:0000256" key="1">
    <source>
        <dbReference type="ARBA" id="ARBA00004651"/>
    </source>
</evidence>
<keyword evidence="5 7" id="KW-1133">Transmembrane helix</keyword>
<evidence type="ECO:0000256" key="5">
    <source>
        <dbReference type="ARBA" id="ARBA00022989"/>
    </source>
</evidence>
<evidence type="ECO:0000256" key="6">
    <source>
        <dbReference type="ARBA" id="ARBA00023136"/>
    </source>
</evidence>
<name>A0A249DZV7_9ENTR</name>
<proteinExistence type="inferred from homology"/>
<dbReference type="InterPro" id="IPR009328">
    <property type="entry name" value="DUF986"/>
</dbReference>
<accession>A0A249DZV7</accession>
<dbReference type="RefSeq" id="WP_046493742.1">
    <property type="nucleotide sequence ID" value="NZ_CP016303.1"/>
</dbReference>
<dbReference type="Pfam" id="PF06173">
    <property type="entry name" value="DUF986"/>
    <property type="match status" value="1"/>
</dbReference>
<sequence>MSNVDHTLIIFIISFLIYAVYNEFILNFIKGKTILKVNLERKNKIDATILIGLTIIFIYKNMINLSSSLTIYLLFGLLLLIIYIFYIRYPKLIFKKDGFFYCNILINYKNIKKIKLSEDGILAIHLKKRSIFIKVVYFEDLKKMFHVFLEKTTF</sequence>
<reference evidence="9" key="1">
    <citation type="submission" date="2016-06" db="EMBL/GenBank/DDBJ databases">
        <authorList>
            <person name="Chen W."/>
            <person name="Hasegawa D.K."/>
        </authorList>
    </citation>
    <scope>NUCLEOTIDE SEQUENCE [LARGE SCALE GENOMIC DNA]</scope>
    <source>
        <strain evidence="9">MEAM1</strain>
    </source>
</reference>
<comment type="subcellular location">
    <subcellularLocation>
        <location evidence="1 7">Cell membrane</location>
        <topology evidence="1 7">Multi-pass membrane protein</topology>
    </subcellularLocation>
</comment>
<feature type="transmembrane region" description="Helical" evidence="7">
    <location>
        <begin position="6"/>
        <end position="24"/>
    </location>
</feature>
<evidence type="ECO:0000313" key="8">
    <source>
        <dbReference type="EMBL" id="ASX26312.1"/>
    </source>
</evidence>
<feature type="transmembrane region" description="Helical" evidence="7">
    <location>
        <begin position="69"/>
        <end position="87"/>
    </location>
</feature>
<organism evidence="8 9">
    <name type="scientific">Candidatus Hamiltonella defensa</name>
    <name type="common">Bemisia tabaci</name>
    <dbReference type="NCBI Taxonomy" id="672795"/>
    <lineage>
        <taxon>Bacteria</taxon>
        <taxon>Pseudomonadati</taxon>
        <taxon>Pseudomonadota</taxon>
        <taxon>Gammaproteobacteria</taxon>
        <taxon>Enterobacterales</taxon>
        <taxon>Enterobacteriaceae</taxon>
        <taxon>aphid secondary symbionts</taxon>
        <taxon>Candidatus Williamhamiltonella</taxon>
    </lineage>
</organism>
<dbReference type="GO" id="GO:0005886">
    <property type="term" value="C:plasma membrane"/>
    <property type="evidence" value="ECO:0007669"/>
    <property type="project" value="UniProtKB-SubCell"/>
</dbReference>
<keyword evidence="4 7" id="KW-0812">Transmembrane</keyword>
<evidence type="ECO:0000313" key="9">
    <source>
        <dbReference type="Proteomes" id="UP000216438"/>
    </source>
</evidence>
<dbReference type="OrthoDB" id="2360740at2"/>